<protein>
    <recommendedName>
        <fullName evidence="2">DUF7870 domain-containing protein</fullName>
    </recommendedName>
</protein>
<keyword evidence="4" id="KW-1185">Reference proteome</keyword>
<dbReference type="AlphaFoldDB" id="A0ABC8S3D8"/>
<keyword evidence="1" id="KW-0812">Transmembrane</keyword>
<dbReference type="EMBL" id="CAUOFW020002135">
    <property type="protein sequence ID" value="CAK9151397.1"/>
    <property type="molecule type" value="Genomic_DNA"/>
</dbReference>
<evidence type="ECO:0000313" key="4">
    <source>
        <dbReference type="Proteomes" id="UP001642360"/>
    </source>
</evidence>
<gene>
    <name evidence="3" type="ORF">ILEXP_LOCUS19559</name>
</gene>
<feature type="domain" description="DUF7870" evidence="2">
    <location>
        <begin position="299"/>
        <end position="467"/>
    </location>
</feature>
<evidence type="ECO:0000313" key="3">
    <source>
        <dbReference type="EMBL" id="CAK9151397.1"/>
    </source>
</evidence>
<proteinExistence type="predicted"/>
<feature type="transmembrane region" description="Helical" evidence="1">
    <location>
        <begin position="108"/>
        <end position="130"/>
    </location>
</feature>
<evidence type="ECO:0000256" key="1">
    <source>
        <dbReference type="SAM" id="Phobius"/>
    </source>
</evidence>
<keyword evidence="1" id="KW-0472">Membrane</keyword>
<name>A0ABC8S3D8_9AQUA</name>
<dbReference type="Proteomes" id="UP001642360">
    <property type="component" value="Unassembled WGS sequence"/>
</dbReference>
<reference evidence="3 4" key="1">
    <citation type="submission" date="2024-02" db="EMBL/GenBank/DDBJ databases">
        <authorList>
            <person name="Vignale AGUSTIN F."/>
            <person name="Sosa J E."/>
            <person name="Modenutti C."/>
        </authorList>
    </citation>
    <scope>NUCLEOTIDE SEQUENCE [LARGE SCALE GENOMIC DNA]</scope>
</reference>
<organism evidence="3 4">
    <name type="scientific">Ilex paraguariensis</name>
    <name type="common">yerba mate</name>
    <dbReference type="NCBI Taxonomy" id="185542"/>
    <lineage>
        <taxon>Eukaryota</taxon>
        <taxon>Viridiplantae</taxon>
        <taxon>Streptophyta</taxon>
        <taxon>Embryophyta</taxon>
        <taxon>Tracheophyta</taxon>
        <taxon>Spermatophyta</taxon>
        <taxon>Magnoliopsida</taxon>
        <taxon>eudicotyledons</taxon>
        <taxon>Gunneridae</taxon>
        <taxon>Pentapetalae</taxon>
        <taxon>asterids</taxon>
        <taxon>campanulids</taxon>
        <taxon>Aquifoliales</taxon>
        <taxon>Aquifoliaceae</taxon>
        <taxon>Ilex</taxon>
    </lineage>
</organism>
<accession>A0ABC8S3D8</accession>
<comment type="caution">
    <text evidence="3">The sequence shown here is derived from an EMBL/GenBank/DDBJ whole genome shotgun (WGS) entry which is preliminary data.</text>
</comment>
<evidence type="ECO:0000259" key="2">
    <source>
        <dbReference type="Pfam" id="PF25276"/>
    </source>
</evidence>
<dbReference type="Pfam" id="PF25276">
    <property type="entry name" value="DUF7870"/>
    <property type="match status" value="1"/>
</dbReference>
<keyword evidence="1" id="KW-1133">Transmembrane helix</keyword>
<dbReference type="PANTHER" id="PTHR33597">
    <property type="entry name" value="OS02G0760400 PROTEIN"/>
    <property type="match status" value="1"/>
</dbReference>
<sequence length="468" mass="53474">MQSFLIAHPFFFDLPPTLQNFKSFVLRLHITVQHRSFFSSFLKNSFHLIDMGWYKAMDFVHDFQMRYHEKIKKLNMGGLALALGLNSETNFVIIRLPHSWVLKLVSRAVLFVLALVIVSFFCLNSIIGGFTANFHGANSNSDLAVDTMNTELLPLFFRDLANEGLLKTGDRAVFLSNGNEEAIDDSQFLRDNEMDLISYSDSERQSLIPDETFDFALTHGFHGDSKFIDRALKVGGIAAIQLSDNPMVAFQKPSNYKIVYLRKFDSTLVAMRKTSNGDTNSPTQRKLCGLASEAKKAALKKLEDVLLEPPRAASGRSNTYLKKTRYLPDLMGDSLESYPRRVFINVGLPDKNDWFAKHYPTRNKDFEIYKIETVTEESSGREVPQIGMSDWLGKTVKENEYVVMKAEAEVVEEMMKSKSIRLVDELFLECKHQGIKKGGRRNRRAYWECLALYGRLRDEGVAVHQWWG</sequence>
<dbReference type="PANTHER" id="PTHR33597:SF11">
    <property type="entry name" value="OS07G0620600 PROTEIN"/>
    <property type="match status" value="1"/>
</dbReference>
<dbReference type="InterPro" id="IPR057192">
    <property type="entry name" value="DUF7870"/>
</dbReference>